<dbReference type="GeneID" id="4702906"/>
<dbReference type="AlphaFoldDB" id="A1CJC5"/>
<dbReference type="OrthoDB" id="4219928at2759"/>
<dbReference type="VEuPathDB" id="FungiDB:ACLA_034520"/>
<dbReference type="EMBL" id="DS027056">
    <property type="protein sequence ID" value="EAW09249.1"/>
    <property type="molecule type" value="Genomic_DNA"/>
</dbReference>
<evidence type="ECO:0000313" key="1">
    <source>
        <dbReference type="EMBL" id="EAW09249.1"/>
    </source>
</evidence>
<name>A1CJC5_ASPCL</name>
<dbReference type="eggNOG" id="ENOG502RQWQ">
    <property type="taxonomic scope" value="Eukaryota"/>
</dbReference>
<dbReference type="Proteomes" id="UP000006701">
    <property type="component" value="Unassembled WGS sequence"/>
</dbReference>
<evidence type="ECO:0000313" key="2">
    <source>
        <dbReference type="Proteomes" id="UP000006701"/>
    </source>
</evidence>
<keyword evidence="2" id="KW-1185">Reference proteome</keyword>
<dbReference type="RefSeq" id="XP_001270675.1">
    <property type="nucleotide sequence ID" value="XM_001270674.1"/>
</dbReference>
<accession>A1CJC5</accession>
<protein>
    <submittedName>
        <fullName evidence="1">Uncharacterized protein</fullName>
    </submittedName>
</protein>
<proteinExistence type="predicted"/>
<gene>
    <name evidence="1" type="ORF">ACLA_034520</name>
</gene>
<dbReference type="HOGENOM" id="CLU_096148_0_0_1"/>
<reference evidence="1 2" key="1">
    <citation type="journal article" date="2008" name="PLoS Genet.">
        <title>Genomic islands in the pathogenic filamentous fungus Aspergillus fumigatus.</title>
        <authorList>
            <person name="Fedorova N.D."/>
            <person name="Khaldi N."/>
            <person name="Joardar V.S."/>
            <person name="Maiti R."/>
            <person name="Amedeo P."/>
            <person name="Anderson M.J."/>
            <person name="Crabtree J."/>
            <person name="Silva J.C."/>
            <person name="Badger J.H."/>
            <person name="Albarraq A."/>
            <person name="Angiuoli S."/>
            <person name="Bussey H."/>
            <person name="Bowyer P."/>
            <person name="Cotty P.J."/>
            <person name="Dyer P.S."/>
            <person name="Egan A."/>
            <person name="Galens K."/>
            <person name="Fraser-Liggett C.M."/>
            <person name="Haas B.J."/>
            <person name="Inman J.M."/>
            <person name="Kent R."/>
            <person name="Lemieux S."/>
            <person name="Malavazi I."/>
            <person name="Orvis J."/>
            <person name="Roemer T."/>
            <person name="Ronning C.M."/>
            <person name="Sundaram J.P."/>
            <person name="Sutton G."/>
            <person name="Turner G."/>
            <person name="Venter J.C."/>
            <person name="White O.R."/>
            <person name="Whitty B.R."/>
            <person name="Youngman P."/>
            <person name="Wolfe K.H."/>
            <person name="Goldman G.H."/>
            <person name="Wortman J.R."/>
            <person name="Jiang B."/>
            <person name="Denning D.W."/>
            <person name="Nierman W.C."/>
        </authorList>
    </citation>
    <scope>NUCLEOTIDE SEQUENCE [LARGE SCALE GENOMIC DNA]</scope>
    <source>
        <strain evidence="2">ATCC 1007 / CBS 513.65 / DSM 816 / NCTC 3887 / NRRL 1</strain>
    </source>
</reference>
<sequence>MSEKEERWWWDLEWTIEQLEQSVKDFPRNMLKLTSPVIMFLRQNNEKALIRPFRKIFPEVKESLLDCLCAVLIARNHLVSLPSSSRGVSNSSHRSAFSRLDTVPERAYAATAVQFSPGSPSSIKDRFLGPRTAELRTDLDRIVDNLLFAICGRSDEILKSAVLVLAQVLETKT</sequence>
<dbReference type="KEGG" id="act:ACLA_034520"/>
<organism evidence="1 2">
    <name type="scientific">Aspergillus clavatus (strain ATCC 1007 / CBS 513.65 / DSM 816 / NCTC 3887 / NRRL 1 / QM 1276 / 107)</name>
    <dbReference type="NCBI Taxonomy" id="344612"/>
    <lineage>
        <taxon>Eukaryota</taxon>
        <taxon>Fungi</taxon>
        <taxon>Dikarya</taxon>
        <taxon>Ascomycota</taxon>
        <taxon>Pezizomycotina</taxon>
        <taxon>Eurotiomycetes</taxon>
        <taxon>Eurotiomycetidae</taxon>
        <taxon>Eurotiales</taxon>
        <taxon>Aspergillaceae</taxon>
        <taxon>Aspergillus</taxon>
        <taxon>Aspergillus subgen. Fumigati</taxon>
    </lineage>
</organism>